<proteinExistence type="predicted"/>
<feature type="transmembrane region" description="Helical" evidence="2">
    <location>
        <begin position="12"/>
        <end position="31"/>
    </location>
</feature>
<sequence>MATKRRRSSSEGAGALGCGPLLALIVIGLLIQYWWVLLIALGLVTVTVALVRVATAPPRPARVRPPKPARLPKPRPVMTPPDPALVGDDLADQMRAAKQVRHIREMQEWDYEWLRLTNPEKSSRDLSEIANAHFARGRSIGINHGDPSVP</sequence>
<keyword evidence="2" id="KW-0812">Transmembrane</keyword>
<comment type="caution">
    <text evidence="3">The sequence shown here is derived from an EMBL/GenBank/DDBJ whole genome shotgun (WGS) entry which is preliminary data.</text>
</comment>
<feature type="transmembrane region" description="Helical" evidence="2">
    <location>
        <begin position="37"/>
        <end position="55"/>
    </location>
</feature>
<gene>
    <name evidence="3" type="ORF">GCM10023346_04900</name>
</gene>
<evidence type="ECO:0000313" key="4">
    <source>
        <dbReference type="Proteomes" id="UP001500200"/>
    </source>
</evidence>
<dbReference type="Proteomes" id="UP001500200">
    <property type="component" value="Unassembled WGS sequence"/>
</dbReference>
<dbReference type="EMBL" id="BAABKK010000003">
    <property type="protein sequence ID" value="GAA5189674.1"/>
    <property type="molecule type" value="Genomic_DNA"/>
</dbReference>
<feature type="compositionally biased region" description="Pro residues" evidence="1">
    <location>
        <begin position="74"/>
        <end position="83"/>
    </location>
</feature>
<name>A0ABP9RZX3_9MICC</name>
<organism evidence="3 4">
    <name type="scientific">Arthrobacter gyeryongensis</name>
    <dbReference type="NCBI Taxonomy" id="1650592"/>
    <lineage>
        <taxon>Bacteria</taxon>
        <taxon>Bacillati</taxon>
        <taxon>Actinomycetota</taxon>
        <taxon>Actinomycetes</taxon>
        <taxon>Micrococcales</taxon>
        <taxon>Micrococcaceae</taxon>
        <taxon>Arthrobacter</taxon>
    </lineage>
</organism>
<reference evidence="4" key="1">
    <citation type="journal article" date="2019" name="Int. J. Syst. Evol. Microbiol.">
        <title>The Global Catalogue of Microorganisms (GCM) 10K type strain sequencing project: providing services to taxonomists for standard genome sequencing and annotation.</title>
        <authorList>
            <consortium name="The Broad Institute Genomics Platform"/>
            <consortium name="The Broad Institute Genome Sequencing Center for Infectious Disease"/>
            <person name="Wu L."/>
            <person name="Ma J."/>
        </authorList>
    </citation>
    <scope>NUCLEOTIDE SEQUENCE [LARGE SCALE GENOMIC DNA]</scope>
    <source>
        <strain evidence="4">JCM 18514</strain>
    </source>
</reference>
<feature type="compositionally biased region" description="Basic residues" evidence="1">
    <location>
        <begin position="61"/>
        <end position="73"/>
    </location>
</feature>
<evidence type="ECO:0000256" key="1">
    <source>
        <dbReference type="SAM" id="MobiDB-lite"/>
    </source>
</evidence>
<protein>
    <submittedName>
        <fullName evidence="3">Uncharacterized protein</fullName>
    </submittedName>
</protein>
<accession>A0ABP9RZX3</accession>
<keyword evidence="4" id="KW-1185">Reference proteome</keyword>
<evidence type="ECO:0000313" key="3">
    <source>
        <dbReference type="EMBL" id="GAA5189674.1"/>
    </source>
</evidence>
<keyword evidence="2" id="KW-1133">Transmembrane helix</keyword>
<feature type="region of interest" description="Disordered" evidence="1">
    <location>
        <begin position="57"/>
        <end position="84"/>
    </location>
</feature>
<evidence type="ECO:0000256" key="2">
    <source>
        <dbReference type="SAM" id="Phobius"/>
    </source>
</evidence>
<keyword evidence="2" id="KW-0472">Membrane</keyword>
<dbReference type="RefSeq" id="WP_345447714.1">
    <property type="nucleotide sequence ID" value="NZ_BAABKK010000003.1"/>
</dbReference>